<organism evidence="1 2">
    <name type="scientific">Caerostris darwini</name>
    <dbReference type="NCBI Taxonomy" id="1538125"/>
    <lineage>
        <taxon>Eukaryota</taxon>
        <taxon>Metazoa</taxon>
        <taxon>Ecdysozoa</taxon>
        <taxon>Arthropoda</taxon>
        <taxon>Chelicerata</taxon>
        <taxon>Arachnida</taxon>
        <taxon>Araneae</taxon>
        <taxon>Araneomorphae</taxon>
        <taxon>Entelegynae</taxon>
        <taxon>Araneoidea</taxon>
        <taxon>Araneidae</taxon>
        <taxon>Caerostris</taxon>
    </lineage>
</organism>
<dbReference type="Proteomes" id="UP001054837">
    <property type="component" value="Unassembled WGS sequence"/>
</dbReference>
<proteinExistence type="predicted"/>
<evidence type="ECO:0000313" key="2">
    <source>
        <dbReference type="Proteomes" id="UP001054837"/>
    </source>
</evidence>
<protein>
    <submittedName>
        <fullName evidence="1">Uncharacterized protein</fullName>
    </submittedName>
</protein>
<evidence type="ECO:0000313" key="1">
    <source>
        <dbReference type="EMBL" id="GIY81904.1"/>
    </source>
</evidence>
<comment type="caution">
    <text evidence="1">The sequence shown here is derived from an EMBL/GenBank/DDBJ whole genome shotgun (WGS) entry which is preliminary data.</text>
</comment>
<name>A0AAV4WJC8_9ARAC</name>
<reference evidence="1 2" key="1">
    <citation type="submission" date="2021-06" db="EMBL/GenBank/DDBJ databases">
        <title>Caerostris darwini draft genome.</title>
        <authorList>
            <person name="Kono N."/>
            <person name="Arakawa K."/>
        </authorList>
    </citation>
    <scope>NUCLEOTIDE SEQUENCE [LARGE SCALE GENOMIC DNA]</scope>
</reference>
<gene>
    <name evidence="1" type="ORF">CDAR_43331</name>
</gene>
<dbReference type="EMBL" id="BPLQ01014670">
    <property type="protein sequence ID" value="GIY81904.1"/>
    <property type="molecule type" value="Genomic_DNA"/>
</dbReference>
<keyword evidence="2" id="KW-1185">Reference proteome</keyword>
<accession>A0AAV4WJC8</accession>
<dbReference type="AlphaFoldDB" id="A0AAV4WJC8"/>
<sequence length="153" mass="17538">MINNVKIIFRLRKAVRSFFERNPFPKERLKAAASPRRPTPAPEINSLSLVKFLIGNLLKWISEEIPGHTVHFLRSPVGRVSINFFFIAKASDRETDKEGLALKSKAPSFTPQRIIPLLTTPPSLTANFNLNLIFPCYFHSCKFRLHPCFGKRF</sequence>